<dbReference type="AlphaFoldDB" id="X1H8W8"/>
<evidence type="ECO:0000313" key="1">
    <source>
        <dbReference type="EMBL" id="GAH41768.1"/>
    </source>
</evidence>
<proteinExistence type="predicted"/>
<dbReference type="EMBL" id="BARU01011146">
    <property type="protein sequence ID" value="GAH41768.1"/>
    <property type="molecule type" value="Genomic_DNA"/>
</dbReference>
<feature type="non-terminal residue" evidence="1">
    <location>
        <position position="1"/>
    </location>
</feature>
<reference evidence="1" key="1">
    <citation type="journal article" date="2014" name="Front. Microbiol.">
        <title>High frequency of phylogenetically diverse reductive dehalogenase-homologous genes in deep subseafloor sedimentary metagenomes.</title>
        <authorList>
            <person name="Kawai M."/>
            <person name="Futagami T."/>
            <person name="Toyoda A."/>
            <person name="Takaki Y."/>
            <person name="Nishi S."/>
            <person name="Hori S."/>
            <person name="Arai W."/>
            <person name="Tsubouchi T."/>
            <person name="Morono Y."/>
            <person name="Uchiyama I."/>
            <person name="Ito T."/>
            <person name="Fujiyama A."/>
            <person name="Inagaki F."/>
            <person name="Takami H."/>
        </authorList>
    </citation>
    <scope>NUCLEOTIDE SEQUENCE</scope>
    <source>
        <strain evidence="1">Expedition CK06-06</strain>
    </source>
</reference>
<organism evidence="1">
    <name type="scientific">marine sediment metagenome</name>
    <dbReference type="NCBI Taxonomy" id="412755"/>
    <lineage>
        <taxon>unclassified sequences</taxon>
        <taxon>metagenomes</taxon>
        <taxon>ecological metagenomes</taxon>
    </lineage>
</organism>
<comment type="caution">
    <text evidence="1">The sequence shown here is derived from an EMBL/GenBank/DDBJ whole genome shotgun (WGS) entry which is preliminary data.</text>
</comment>
<protein>
    <submittedName>
        <fullName evidence="1">Uncharacterized protein</fullName>
    </submittedName>
</protein>
<gene>
    <name evidence="1" type="ORF">S03H2_21017</name>
</gene>
<name>X1H8W8_9ZZZZ</name>
<accession>X1H8W8</accession>
<sequence length="166" mass="20072">NVDPTQKLRLFLIAPSFSVSLLNRCKWVDIPISLFSFQCIAFEDNLKEIIPVFKEITFPSRMQPVEVYNLEERYNYITDSKIKKMAQEFLTEIQNWDKDNILMEPTKYDISIRAFGRVFFYFGPRRKHFIIYTYDSENKWTGFPIHQEEDLEDVRILLKTNYERYK</sequence>